<feature type="transmembrane region" description="Helical" evidence="1">
    <location>
        <begin position="138"/>
        <end position="156"/>
    </location>
</feature>
<gene>
    <name evidence="2" type="ORF">A6768_25000</name>
</gene>
<evidence type="ECO:0008006" key="4">
    <source>
        <dbReference type="Google" id="ProtNLM"/>
    </source>
</evidence>
<feature type="transmembrane region" description="Helical" evidence="1">
    <location>
        <begin position="470"/>
        <end position="488"/>
    </location>
</feature>
<feature type="transmembrane region" description="Helical" evidence="1">
    <location>
        <begin position="243"/>
        <end position="261"/>
    </location>
</feature>
<accession>A0A291N6B5</accession>
<proteinExistence type="predicted"/>
<dbReference type="RefSeq" id="WP_097385370.1">
    <property type="nucleotide sequence ID" value="NZ_CP023741.1"/>
</dbReference>
<feature type="transmembrane region" description="Helical" evidence="1">
    <location>
        <begin position="290"/>
        <end position="308"/>
    </location>
</feature>
<dbReference type="Proteomes" id="UP000219422">
    <property type="component" value="Chromosome"/>
</dbReference>
<feature type="transmembrane region" description="Helical" evidence="1">
    <location>
        <begin position="417"/>
        <end position="435"/>
    </location>
</feature>
<sequence>MTQTSSAPDFFTALTQKPSRALWWAIALYVLVYRIITPPVNAMVMDTGAALIFTRGISNALYQLTLFFPILFMRRVGIFHPLAFPALYDAAFSVVFDPGHIFLPLLAANRQFLATSTSYSVFLWGMGGAQYANLNIKLDIICSIFLAFSYLGFMALKSKGPVRINYRRQIDRYIPAASACYLIAAILIGFVFIMARGGLEQQILSFYKGRHETLSGYGAIFAWVKTSVVALMLWVAAAPGRRLPWQFALLALCLMPIYWLVDGSRSSLVILLLSIIVIYSLKTRAIPKKALVIAGMFAFVIFGMLGLLRRDYHATQVNFSVFSGAGLLEAVQASQSETNKRGAEEGDIAVIKAMDHMGELAGRSYLSVLALPIPRAFWPDKPKNIFIYVNWVAFLGKPIDTFAPDTWGIPIKPATEAYWNFGFLGLIFVGALVGLGQRLIFNALRNNPASVPLVVIYVESLLYLNGGSRWAFYFMQNCATLLLILILAEILRRHARQRVAPLLPLRA</sequence>
<keyword evidence="1" id="KW-0812">Transmembrane</keyword>
<feature type="transmembrane region" description="Helical" evidence="1">
    <location>
        <begin position="267"/>
        <end position="283"/>
    </location>
</feature>
<evidence type="ECO:0000313" key="2">
    <source>
        <dbReference type="EMBL" id="ATI82934.1"/>
    </source>
</evidence>
<organism evidence="2 3">
    <name type="scientific">Sphingobium yanoikuyae</name>
    <name type="common">Sphingomonas yanoikuyae</name>
    <dbReference type="NCBI Taxonomy" id="13690"/>
    <lineage>
        <taxon>Bacteria</taxon>
        <taxon>Pseudomonadati</taxon>
        <taxon>Pseudomonadota</taxon>
        <taxon>Alphaproteobacteria</taxon>
        <taxon>Sphingomonadales</taxon>
        <taxon>Sphingomonadaceae</taxon>
        <taxon>Sphingobium</taxon>
    </lineage>
</organism>
<feature type="transmembrane region" description="Helical" evidence="1">
    <location>
        <begin position="176"/>
        <end position="195"/>
    </location>
</feature>
<feature type="transmembrane region" description="Helical" evidence="1">
    <location>
        <begin position="215"/>
        <end position="236"/>
    </location>
</feature>
<feature type="transmembrane region" description="Helical" evidence="1">
    <location>
        <begin position="49"/>
        <end position="72"/>
    </location>
</feature>
<evidence type="ECO:0000256" key="1">
    <source>
        <dbReference type="SAM" id="Phobius"/>
    </source>
</evidence>
<reference evidence="2 3" key="1">
    <citation type="submission" date="2017-10" db="EMBL/GenBank/DDBJ databases">
        <title>Sphingobium yanoikuyae S72.</title>
        <authorList>
            <person name="Sanchez E."/>
            <person name="Bustos P."/>
            <person name="Mendoza P."/>
            <person name="Guo X."/>
            <person name="Mendoza A."/>
        </authorList>
    </citation>
    <scope>NUCLEOTIDE SEQUENCE [LARGE SCALE GENOMIC DNA]</scope>
    <source>
        <strain evidence="2 3">S72</strain>
    </source>
</reference>
<name>A0A291N6B5_SPHYA</name>
<dbReference type="AlphaFoldDB" id="A0A291N6B5"/>
<dbReference type="GeneID" id="57780122"/>
<keyword evidence="1" id="KW-1133">Transmembrane helix</keyword>
<dbReference type="EMBL" id="CP023741">
    <property type="protein sequence ID" value="ATI82934.1"/>
    <property type="molecule type" value="Genomic_DNA"/>
</dbReference>
<feature type="transmembrane region" description="Helical" evidence="1">
    <location>
        <begin position="21"/>
        <end position="37"/>
    </location>
</feature>
<protein>
    <recommendedName>
        <fullName evidence="4">Oligosaccharide repeat unit polymerase</fullName>
    </recommendedName>
</protein>
<keyword evidence="1" id="KW-0472">Membrane</keyword>
<evidence type="ECO:0000313" key="3">
    <source>
        <dbReference type="Proteomes" id="UP000219422"/>
    </source>
</evidence>
<dbReference type="KEGG" id="sya:A6768_25000"/>